<dbReference type="PANTHER" id="PTHR34154:SF3">
    <property type="entry name" value="ALKALI-SENSITIVE LINKAGE PROTEIN 1"/>
    <property type="match status" value="1"/>
</dbReference>
<evidence type="ECO:0000259" key="2">
    <source>
        <dbReference type="Pfam" id="PF11790"/>
    </source>
</evidence>
<reference evidence="3 4" key="2">
    <citation type="submission" date="2015-05" db="EMBL/GenBank/DDBJ databases">
        <authorList>
            <person name="Morales-Cruz A."/>
            <person name="Amrine K.C."/>
            <person name="Cantu D."/>
        </authorList>
    </citation>
    <scope>NUCLEOTIDE SEQUENCE [LARGE SCALE GENOMIC DNA]</scope>
    <source>
        <strain evidence="3">UCRPC4</strain>
    </source>
</reference>
<dbReference type="Gene3D" id="3.20.20.80">
    <property type="entry name" value="Glycosidases"/>
    <property type="match status" value="1"/>
</dbReference>
<dbReference type="GO" id="GO:0016787">
    <property type="term" value="F:hydrolase activity"/>
    <property type="evidence" value="ECO:0007669"/>
    <property type="project" value="UniProtKB-KW"/>
</dbReference>
<sequence length="340" mass="36268">MYFSTSATTLALLTILPSSVLVHAVHAVNATRSDKRGLIYITTEDSATDDAAFTGSNTGLTWYYNYGAVPTSSLESTSLAFVPMLWGAPSSPTTDTSFLDSIKSQLSSGSSITHILTFNEPDGTTSTGGSSIDPSVAAQTWLTQITPLRSTYGLKVGLPAVTGSESGFTWLSNFNSSCHSLSSNSSSTTTTTTNCTADFIPIHWYGNFEGLASHIGQVQATYPDLPIWITEYGYPYQSLSTTQDFYNTSAEYFDRLDYVARYSWFGAFRSDVSNVGPNAAFFTQKGKLTDIGSWYLGGAETGNVPKGTAAPGKGVGGGMGWKWVLGIVGGVCLLLDEGWI</sequence>
<dbReference type="SUPFAM" id="SSF51445">
    <property type="entry name" value="(Trans)glycosidases"/>
    <property type="match status" value="1"/>
</dbReference>
<dbReference type="AlphaFoldDB" id="A0A0G2EQY5"/>
<feature type="signal peptide" evidence="1">
    <location>
        <begin position="1"/>
        <end position="27"/>
    </location>
</feature>
<evidence type="ECO:0000256" key="1">
    <source>
        <dbReference type="SAM" id="SignalP"/>
    </source>
</evidence>
<proteinExistence type="predicted"/>
<feature type="domain" description="Asl1-like glycosyl hydrolase catalytic" evidence="2">
    <location>
        <begin position="38"/>
        <end position="295"/>
    </location>
</feature>
<dbReference type="FunFam" id="3.20.20.80:FF:000207">
    <property type="entry name" value="Glycoside hydrolase family 128 protein"/>
    <property type="match status" value="1"/>
</dbReference>
<dbReference type="GO" id="GO:0009277">
    <property type="term" value="C:fungal-type cell wall"/>
    <property type="evidence" value="ECO:0007669"/>
    <property type="project" value="TreeGrafter"/>
</dbReference>
<dbReference type="EMBL" id="LCWF01000058">
    <property type="protein sequence ID" value="KKY24556.1"/>
    <property type="molecule type" value="Genomic_DNA"/>
</dbReference>
<accession>A0A0G2EQY5</accession>
<dbReference type="Pfam" id="PF11790">
    <property type="entry name" value="Glyco_hydro_cc"/>
    <property type="match status" value="1"/>
</dbReference>
<dbReference type="GO" id="GO:0071966">
    <property type="term" value="P:fungal-type cell wall polysaccharide metabolic process"/>
    <property type="evidence" value="ECO:0007669"/>
    <property type="project" value="TreeGrafter"/>
</dbReference>
<reference evidence="3 4" key="1">
    <citation type="submission" date="2015-05" db="EMBL/GenBank/DDBJ databases">
        <title>Distinctive expansion of gene families associated with plant cell wall degradation and secondary metabolism in the genomes of grapevine trunk pathogens.</title>
        <authorList>
            <person name="Lawrence D.P."/>
            <person name="Travadon R."/>
            <person name="Rolshausen P.E."/>
            <person name="Baumgartner K."/>
        </authorList>
    </citation>
    <scope>NUCLEOTIDE SEQUENCE [LARGE SCALE GENOMIC DNA]</scope>
    <source>
        <strain evidence="3">UCRPC4</strain>
    </source>
</reference>
<dbReference type="OrthoDB" id="43654at2759"/>
<evidence type="ECO:0000313" key="4">
    <source>
        <dbReference type="Proteomes" id="UP000053317"/>
    </source>
</evidence>
<comment type="caution">
    <text evidence="3">The sequence shown here is derived from an EMBL/GenBank/DDBJ whole genome shotgun (WGS) entry which is preliminary data.</text>
</comment>
<dbReference type="InterPro" id="IPR053183">
    <property type="entry name" value="ASL1"/>
</dbReference>
<keyword evidence="4" id="KW-1185">Reference proteome</keyword>
<keyword evidence="1" id="KW-0732">Signal</keyword>
<dbReference type="Proteomes" id="UP000053317">
    <property type="component" value="Unassembled WGS sequence"/>
</dbReference>
<evidence type="ECO:0000313" key="3">
    <source>
        <dbReference type="EMBL" id="KKY24556.1"/>
    </source>
</evidence>
<dbReference type="PANTHER" id="PTHR34154">
    <property type="entry name" value="ALKALI-SENSITIVE LINKAGE PROTEIN 1"/>
    <property type="match status" value="1"/>
</dbReference>
<dbReference type="InterPro" id="IPR024655">
    <property type="entry name" value="Asl1_glyco_hydro_catalytic"/>
</dbReference>
<dbReference type="InterPro" id="IPR017853">
    <property type="entry name" value="GH"/>
</dbReference>
<organism evidence="3 4">
    <name type="scientific">Phaeomoniella chlamydospora</name>
    <name type="common">Phaeoacremonium chlamydosporum</name>
    <dbReference type="NCBI Taxonomy" id="158046"/>
    <lineage>
        <taxon>Eukaryota</taxon>
        <taxon>Fungi</taxon>
        <taxon>Dikarya</taxon>
        <taxon>Ascomycota</taxon>
        <taxon>Pezizomycotina</taxon>
        <taxon>Eurotiomycetes</taxon>
        <taxon>Chaetothyriomycetidae</taxon>
        <taxon>Phaeomoniellales</taxon>
        <taxon>Phaeomoniellaceae</taxon>
        <taxon>Phaeomoniella</taxon>
    </lineage>
</organism>
<gene>
    <name evidence="3" type="ORF">UCRPC4_g02375</name>
</gene>
<keyword evidence="3" id="KW-0378">Hydrolase</keyword>
<name>A0A0G2EQY5_PHACM</name>
<feature type="chain" id="PRO_5002543612" evidence="1">
    <location>
        <begin position="28"/>
        <end position="340"/>
    </location>
</feature>
<protein>
    <submittedName>
        <fullName evidence="3">Putative glycoside hydrolase subgroup catalytic core</fullName>
    </submittedName>
</protein>